<comment type="caution">
    <text evidence="7">The sequence shown here is derived from an EMBL/GenBank/DDBJ whole genome shotgun (WGS) entry which is preliminary data.</text>
</comment>
<dbReference type="InterPro" id="IPR039425">
    <property type="entry name" value="RNA_pol_sigma-70-like"/>
</dbReference>
<dbReference type="Pfam" id="PF08281">
    <property type="entry name" value="Sigma70_r4_2"/>
    <property type="match status" value="1"/>
</dbReference>
<dbReference type="InterPro" id="IPR007627">
    <property type="entry name" value="RNA_pol_sigma70_r2"/>
</dbReference>
<dbReference type="Pfam" id="PF04542">
    <property type="entry name" value="Sigma70_r2"/>
    <property type="match status" value="1"/>
</dbReference>
<proteinExistence type="inferred from homology"/>
<evidence type="ECO:0000256" key="4">
    <source>
        <dbReference type="ARBA" id="ARBA00023163"/>
    </source>
</evidence>
<keyword evidence="3" id="KW-0731">Sigma factor</keyword>
<dbReference type="InterPro" id="IPR013324">
    <property type="entry name" value="RNA_pol_sigma_r3/r4-like"/>
</dbReference>
<organism evidence="7 8">
    <name type="scientific">Terrimonas ginsenosidimutans</name>
    <dbReference type="NCBI Taxonomy" id="2908004"/>
    <lineage>
        <taxon>Bacteria</taxon>
        <taxon>Pseudomonadati</taxon>
        <taxon>Bacteroidota</taxon>
        <taxon>Chitinophagia</taxon>
        <taxon>Chitinophagales</taxon>
        <taxon>Chitinophagaceae</taxon>
        <taxon>Terrimonas</taxon>
    </lineage>
</organism>
<dbReference type="RefSeq" id="WP_237870299.1">
    <property type="nucleotide sequence ID" value="NZ_JAKLTR010000003.1"/>
</dbReference>
<comment type="similarity">
    <text evidence="1">Belongs to the sigma-70 factor family. ECF subfamily.</text>
</comment>
<dbReference type="InterPro" id="IPR013325">
    <property type="entry name" value="RNA_pol_sigma_r2"/>
</dbReference>
<dbReference type="EMBL" id="JAKLTR010000003">
    <property type="protein sequence ID" value="MCG2614158.1"/>
    <property type="molecule type" value="Genomic_DNA"/>
</dbReference>
<dbReference type="InterPro" id="IPR036388">
    <property type="entry name" value="WH-like_DNA-bd_sf"/>
</dbReference>
<dbReference type="Proteomes" id="UP001165367">
    <property type="component" value="Unassembled WGS sequence"/>
</dbReference>
<evidence type="ECO:0000259" key="5">
    <source>
        <dbReference type="Pfam" id="PF04542"/>
    </source>
</evidence>
<evidence type="ECO:0000259" key="6">
    <source>
        <dbReference type="Pfam" id="PF08281"/>
    </source>
</evidence>
<sequence length="193" mass="22370">MTEEAILKGCLNNEASAQRELYNKYSAKMLAVCYRYAHNREDAEDMLQEGFIKVFSQVHTFENRGAFEGWIRRIMVHTCINILKKNKKFNESVDIIHATGVQVREDSVPAIVQAKQVVECIRLLPIGYRTVLNLYAVEGYSHREIATVLDIEESTSRSQYTRAKSMLEDILIRKRIIQKPKQDFEWLAAVSQR</sequence>
<protein>
    <submittedName>
        <fullName evidence="7">Sigma-70 family RNA polymerase sigma factor</fullName>
    </submittedName>
</protein>
<dbReference type="SUPFAM" id="SSF88946">
    <property type="entry name" value="Sigma2 domain of RNA polymerase sigma factors"/>
    <property type="match status" value="1"/>
</dbReference>
<accession>A0ABS9KPB7</accession>
<gene>
    <name evidence="7" type="ORF">LZZ85_07690</name>
</gene>
<dbReference type="PANTHER" id="PTHR43133:SF46">
    <property type="entry name" value="RNA POLYMERASE SIGMA-70 FACTOR ECF SUBFAMILY"/>
    <property type="match status" value="1"/>
</dbReference>
<dbReference type="Gene3D" id="1.10.1740.10">
    <property type="match status" value="1"/>
</dbReference>
<dbReference type="NCBIfam" id="TIGR02937">
    <property type="entry name" value="sigma70-ECF"/>
    <property type="match status" value="1"/>
</dbReference>
<dbReference type="SUPFAM" id="SSF88659">
    <property type="entry name" value="Sigma3 and sigma4 domains of RNA polymerase sigma factors"/>
    <property type="match status" value="1"/>
</dbReference>
<dbReference type="Gene3D" id="1.10.10.10">
    <property type="entry name" value="Winged helix-like DNA-binding domain superfamily/Winged helix DNA-binding domain"/>
    <property type="match status" value="1"/>
</dbReference>
<evidence type="ECO:0000313" key="7">
    <source>
        <dbReference type="EMBL" id="MCG2614158.1"/>
    </source>
</evidence>
<feature type="domain" description="RNA polymerase sigma factor 70 region 4 type 2" evidence="6">
    <location>
        <begin position="116"/>
        <end position="167"/>
    </location>
</feature>
<dbReference type="PANTHER" id="PTHR43133">
    <property type="entry name" value="RNA POLYMERASE ECF-TYPE SIGMA FACTO"/>
    <property type="match status" value="1"/>
</dbReference>
<keyword evidence="2" id="KW-0805">Transcription regulation</keyword>
<feature type="domain" description="RNA polymerase sigma-70 region 2" evidence="5">
    <location>
        <begin position="21"/>
        <end position="88"/>
    </location>
</feature>
<dbReference type="InterPro" id="IPR014284">
    <property type="entry name" value="RNA_pol_sigma-70_dom"/>
</dbReference>
<evidence type="ECO:0000256" key="1">
    <source>
        <dbReference type="ARBA" id="ARBA00010641"/>
    </source>
</evidence>
<evidence type="ECO:0000313" key="8">
    <source>
        <dbReference type="Proteomes" id="UP001165367"/>
    </source>
</evidence>
<evidence type="ECO:0000256" key="2">
    <source>
        <dbReference type="ARBA" id="ARBA00023015"/>
    </source>
</evidence>
<keyword evidence="4" id="KW-0804">Transcription</keyword>
<evidence type="ECO:0000256" key="3">
    <source>
        <dbReference type="ARBA" id="ARBA00023082"/>
    </source>
</evidence>
<name>A0ABS9KPB7_9BACT</name>
<reference evidence="7" key="1">
    <citation type="submission" date="2022-01" db="EMBL/GenBank/DDBJ databases">
        <authorList>
            <person name="Jo J.-H."/>
            <person name="Im W.-T."/>
        </authorList>
    </citation>
    <scope>NUCLEOTIDE SEQUENCE</scope>
    <source>
        <strain evidence="7">NA20</strain>
    </source>
</reference>
<keyword evidence="8" id="KW-1185">Reference proteome</keyword>
<dbReference type="InterPro" id="IPR013249">
    <property type="entry name" value="RNA_pol_sigma70_r4_t2"/>
</dbReference>